<keyword evidence="1" id="KW-0805">Transcription regulation</keyword>
<reference evidence="5 6" key="1">
    <citation type="submission" date="2023-07" db="EMBL/GenBank/DDBJ databases">
        <title>Sequencing the genomes of 1000 actinobacteria strains.</title>
        <authorList>
            <person name="Klenk H.-P."/>
        </authorList>
    </citation>
    <scope>NUCLEOTIDE SEQUENCE [LARGE SCALE GENOMIC DNA]</scope>
    <source>
        <strain evidence="5 6">DSM 44388</strain>
    </source>
</reference>
<dbReference type="Gene3D" id="1.10.10.60">
    <property type="entry name" value="Homeodomain-like"/>
    <property type="match status" value="1"/>
</dbReference>
<dbReference type="Pfam" id="PF14525">
    <property type="entry name" value="AraC_binding_2"/>
    <property type="match status" value="1"/>
</dbReference>
<protein>
    <submittedName>
        <fullName evidence="5">AraC-like DNA-binding protein</fullName>
    </submittedName>
</protein>
<sequence>MSLSVLEQSGAGFDEWEQQISCTFVPLRARRESLSGSAFHGWVDSTPLGSVILAEVAAHETVVERTPRLIRQDDPEFYKFALQTSGSCVIEQDSRQARLNPGDLAIYDTSRPYRLSCGADFRMTVAMFPRNLVHLPERRMADLTAVRLAGDTGLGALIPPLMRGLADSRSDGGIIATHLGDAVVDLVTAAFAQQMALPTRDGAPESHRALVAEVHAYVDRHLADPDLNTQSVADAHYVSVRHLQKVFEARGTSISTLVRTRRLERCRRDMSDPILAETPLTVIRQRWGFPDAAHFSRLFRAAYGESPRDYRKGVTARP</sequence>
<keyword evidence="3" id="KW-0804">Transcription</keyword>
<accession>A0ABT9NZ19</accession>
<dbReference type="SUPFAM" id="SSF46689">
    <property type="entry name" value="Homeodomain-like"/>
    <property type="match status" value="1"/>
</dbReference>
<name>A0ABT9NZ19_9ACTN</name>
<dbReference type="SMART" id="SM00342">
    <property type="entry name" value="HTH_ARAC"/>
    <property type="match status" value="1"/>
</dbReference>
<comment type="caution">
    <text evidence="5">The sequence shown here is derived from an EMBL/GenBank/DDBJ whole genome shotgun (WGS) entry which is preliminary data.</text>
</comment>
<proteinExistence type="predicted"/>
<dbReference type="InterPro" id="IPR050204">
    <property type="entry name" value="AraC_XylS_family_regulators"/>
</dbReference>
<dbReference type="PROSITE" id="PS01124">
    <property type="entry name" value="HTH_ARAC_FAMILY_2"/>
    <property type="match status" value="1"/>
</dbReference>
<dbReference type="Pfam" id="PF12833">
    <property type="entry name" value="HTH_18"/>
    <property type="match status" value="1"/>
</dbReference>
<evidence type="ECO:0000313" key="5">
    <source>
        <dbReference type="EMBL" id="MDP9825670.1"/>
    </source>
</evidence>
<dbReference type="InterPro" id="IPR009057">
    <property type="entry name" value="Homeodomain-like_sf"/>
</dbReference>
<keyword evidence="6" id="KW-1185">Reference proteome</keyword>
<evidence type="ECO:0000313" key="6">
    <source>
        <dbReference type="Proteomes" id="UP001235712"/>
    </source>
</evidence>
<dbReference type="InterPro" id="IPR018060">
    <property type="entry name" value="HTH_AraC"/>
</dbReference>
<dbReference type="EMBL" id="JAUSQZ010000001">
    <property type="protein sequence ID" value="MDP9825670.1"/>
    <property type="molecule type" value="Genomic_DNA"/>
</dbReference>
<organism evidence="5 6">
    <name type="scientific">Kineosporia succinea</name>
    <dbReference type="NCBI Taxonomy" id="84632"/>
    <lineage>
        <taxon>Bacteria</taxon>
        <taxon>Bacillati</taxon>
        <taxon>Actinomycetota</taxon>
        <taxon>Actinomycetes</taxon>
        <taxon>Kineosporiales</taxon>
        <taxon>Kineosporiaceae</taxon>
        <taxon>Kineosporia</taxon>
    </lineage>
</organism>
<evidence type="ECO:0000256" key="1">
    <source>
        <dbReference type="ARBA" id="ARBA00023015"/>
    </source>
</evidence>
<evidence type="ECO:0000259" key="4">
    <source>
        <dbReference type="PROSITE" id="PS01124"/>
    </source>
</evidence>
<dbReference type="RefSeq" id="WP_307239696.1">
    <property type="nucleotide sequence ID" value="NZ_JAUSQZ010000001.1"/>
</dbReference>
<gene>
    <name evidence="5" type="ORF">J2S57_001419</name>
</gene>
<dbReference type="PANTHER" id="PTHR46796:SF6">
    <property type="entry name" value="ARAC SUBFAMILY"/>
    <property type="match status" value="1"/>
</dbReference>
<dbReference type="Proteomes" id="UP001235712">
    <property type="component" value="Unassembled WGS sequence"/>
</dbReference>
<evidence type="ECO:0000256" key="2">
    <source>
        <dbReference type="ARBA" id="ARBA00023125"/>
    </source>
</evidence>
<keyword evidence="2" id="KW-0238">DNA-binding</keyword>
<dbReference type="InterPro" id="IPR035418">
    <property type="entry name" value="AraC-bd_2"/>
</dbReference>
<feature type="domain" description="HTH araC/xylS-type" evidence="4">
    <location>
        <begin position="212"/>
        <end position="313"/>
    </location>
</feature>
<dbReference type="PANTHER" id="PTHR46796">
    <property type="entry name" value="HTH-TYPE TRANSCRIPTIONAL ACTIVATOR RHAS-RELATED"/>
    <property type="match status" value="1"/>
</dbReference>
<evidence type="ECO:0000256" key="3">
    <source>
        <dbReference type="ARBA" id="ARBA00023163"/>
    </source>
</evidence>